<keyword evidence="4" id="KW-0472">Membrane</keyword>
<feature type="chain" id="PRO_5042492198" evidence="5">
    <location>
        <begin position="27"/>
        <end position="655"/>
    </location>
</feature>
<dbReference type="SUPFAM" id="SSF48726">
    <property type="entry name" value="Immunoglobulin"/>
    <property type="match status" value="3"/>
</dbReference>
<feature type="region of interest" description="Disordered" evidence="3">
    <location>
        <begin position="594"/>
        <end position="613"/>
    </location>
</feature>
<sequence>MEVTALCLRLMNVLLLLVVQLHLSYSQKADAAFPQVVPNRQQHFEYEPITVSCEGLEGLTGWRVMRKTKGVSTICSSTWETSTGPCQIKTAYKADSGEYWCEMGGVKRSNSVSITVTDGPVILESPVLPVMEGDNVTLRCRKKQTSFTLTAGFYKDGLFLGSSSTGELIIHSVSRSDEGLYRCSISGSGESAESWLTVRAYKDPQPSPDHPLHHPSHEPPHHPPQNPPQFYLLLGLGVSVLLVALLLSVGLLQCRKHQKTIRGVSASPSSAQSSSPPQTGASVTEPSQETYAVITKPRKEKVSVDSRVAEPSEATYAVVKIARPKEKKDEEKSLVVYHTLSLADTLMSVLLLLVTQVEFICSGKSDAAFPQVVPNRQQHFEYEPITVSCEGLEGLTGWRVMRKIRGVSAICSSTWETSTEPCQIKTAYPTDSGEYWCEMGGVKRSNSVNITVTERSRRPPSSQLDFYKDGIHMKTGYEGQLTINSVSRSDEGLYRCNISGSGESAESWLTVRAGSVILESPVLPVMEGDNVTLRCRKKQTSSNLPADFYKDGIYMKTGYEGQLTIHNVSRSDEGLYRCSISGSGDSAKSRLTVRAADEDPQPSPQPSPHHPSEAPPQLYLLRCTGVSVMLVVLLILVGLLQCDNKVFIRLRENKL</sequence>
<keyword evidence="1 5" id="KW-0732">Signal</keyword>
<dbReference type="AlphaFoldDB" id="A0AAJ8DLC3"/>
<feature type="region of interest" description="Disordered" evidence="3">
    <location>
        <begin position="262"/>
        <end position="288"/>
    </location>
</feature>
<feature type="compositionally biased region" description="Basic and acidic residues" evidence="3">
    <location>
        <begin position="210"/>
        <end position="221"/>
    </location>
</feature>
<evidence type="ECO:0000256" key="4">
    <source>
        <dbReference type="SAM" id="Phobius"/>
    </source>
</evidence>
<reference evidence="8" key="1">
    <citation type="submission" date="2025-08" db="UniProtKB">
        <authorList>
            <consortium name="RefSeq"/>
        </authorList>
    </citation>
    <scope>IDENTIFICATION</scope>
    <source>
        <tissue evidence="8">Brain</tissue>
    </source>
</reference>
<evidence type="ECO:0000313" key="8">
    <source>
        <dbReference type="RefSeq" id="XP_050923006.1"/>
    </source>
</evidence>
<organism evidence="7 8">
    <name type="scientific">Lates calcarifer</name>
    <name type="common">Barramundi</name>
    <name type="synonym">Holocentrus calcarifer</name>
    <dbReference type="NCBI Taxonomy" id="8187"/>
    <lineage>
        <taxon>Eukaryota</taxon>
        <taxon>Metazoa</taxon>
        <taxon>Chordata</taxon>
        <taxon>Craniata</taxon>
        <taxon>Vertebrata</taxon>
        <taxon>Euteleostomi</taxon>
        <taxon>Actinopterygii</taxon>
        <taxon>Neopterygii</taxon>
        <taxon>Teleostei</taxon>
        <taxon>Neoteleostei</taxon>
        <taxon>Acanthomorphata</taxon>
        <taxon>Carangaria</taxon>
        <taxon>Carangaria incertae sedis</taxon>
        <taxon>Centropomidae</taxon>
        <taxon>Lates</taxon>
    </lineage>
</organism>
<dbReference type="GO" id="GO:0009897">
    <property type="term" value="C:external side of plasma membrane"/>
    <property type="evidence" value="ECO:0007669"/>
    <property type="project" value="TreeGrafter"/>
</dbReference>
<dbReference type="InterPro" id="IPR050488">
    <property type="entry name" value="Ig_Fc_receptor"/>
</dbReference>
<gene>
    <name evidence="8" type="primary">LOC108885839</name>
</gene>
<feature type="compositionally biased region" description="Low complexity" evidence="3">
    <location>
        <begin position="265"/>
        <end position="278"/>
    </location>
</feature>
<feature type="domain" description="Ig-like" evidence="6">
    <location>
        <begin position="120"/>
        <end position="197"/>
    </location>
</feature>
<evidence type="ECO:0000256" key="5">
    <source>
        <dbReference type="SAM" id="SignalP"/>
    </source>
</evidence>
<dbReference type="InterPro" id="IPR003599">
    <property type="entry name" value="Ig_sub"/>
</dbReference>
<dbReference type="Gene3D" id="2.60.40.10">
    <property type="entry name" value="Immunoglobulins"/>
    <property type="match status" value="5"/>
</dbReference>
<feature type="signal peptide" evidence="5">
    <location>
        <begin position="1"/>
        <end position="26"/>
    </location>
</feature>
<evidence type="ECO:0000313" key="7">
    <source>
        <dbReference type="Proteomes" id="UP000694890"/>
    </source>
</evidence>
<dbReference type="PANTHER" id="PTHR11481:SF64">
    <property type="entry name" value="FC RECEPTOR-LIKE PROTEIN 4"/>
    <property type="match status" value="1"/>
</dbReference>
<proteinExistence type="predicted"/>
<dbReference type="InterPro" id="IPR013783">
    <property type="entry name" value="Ig-like_fold"/>
</dbReference>
<dbReference type="GO" id="GO:0004888">
    <property type="term" value="F:transmembrane signaling receptor activity"/>
    <property type="evidence" value="ECO:0007669"/>
    <property type="project" value="TreeGrafter"/>
</dbReference>
<feature type="domain" description="Ig-like" evidence="6">
    <location>
        <begin position="422"/>
        <end position="510"/>
    </location>
</feature>
<name>A0AAJ8DLC3_LATCA</name>
<evidence type="ECO:0000256" key="1">
    <source>
        <dbReference type="ARBA" id="ARBA00022729"/>
    </source>
</evidence>
<dbReference type="Pfam" id="PF13927">
    <property type="entry name" value="Ig_3"/>
    <property type="match status" value="2"/>
</dbReference>
<protein>
    <submittedName>
        <fullName evidence="8">Uncharacterized protein LOC108885839</fullName>
    </submittedName>
</protein>
<evidence type="ECO:0000259" key="6">
    <source>
        <dbReference type="PROSITE" id="PS50835"/>
    </source>
</evidence>
<dbReference type="GeneID" id="108885839"/>
<dbReference type="GO" id="GO:0007166">
    <property type="term" value="P:cell surface receptor signaling pathway"/>
    <property type="evidence" value="ECO:0007669"/>
    <property type="project" value="TreeGrafter"/>
</dbReference>
<dbReference type="PROSITE" id="PS50835">
    <property type="entry name" value="IG_LIKE"/>
    <property type="match status" value="3"/>
</dbReference>
<dbReference type="InterPro" id="IPR003598">
    <property type="entry name" value="Ig_sub2"/>
</dbReference>
<dbReference type="PANTHER" id="PTHR11481">
    <property type="entry name" value="IMMUNOGLOBULIN FC RECEPTOR"/>
    <property type="match status" value="1"/>
</dbReference>
<feature type="transmembrane region" description="Helical" evidence="4">
    <location>
        <begin position="619"/>
        <end position="640"/>
    </location>
</feature>
<keyword evidence="2" id="KW-1015">Disulfide bond</keyword>
<keyword evidence="4" id="KW-1133">Transmembrane helix</keyword>
<dbReference type="InterPro" id="IPR036179">
    <property type="entry name" value="Ig-like_dom_sf"/>
</dbReference>
<dbReference type="Proteomes" id="UP000694890">
    <property type="component" value="Unplaced"/>
</dbReference>
<keyword evidence="4" id="KW-0812">Transmembrane</keyword>
<feature type="transmembrane region" description="Helical" evidence="4">
    <location>
        <begin position="230"/>
        <end position="252"/>
    </location>
</feature>
<dbReference type="SMART" id="SM00409">
    <property type="entry name" value="IG"/>
    <property type="match status" value="4"/>
</dbReference>
<evidence type="ECO:0000256" key="2">
    <source>
        <dbReference type="ARBA" id="ARBA00023157"/>
    </source>
</evidence>
<feature type="transmembrane region" description="Helical" evidence="4">
    <location>
        <begin position="334"/>
        <end position="354"/>
    </location>
</feature>
<evidence type="ECO:0000256" key="3">
    <source>
        <dbReference type="SAM" id="MobiDB-lite"/>
    </source>
</evidence>
<feature type="compositionally biased region" description="Polar residues" evidence="3">
    <location>
        <begin position="279"/>
        <end position="288"/>
    </location>
</feature>
<dbReference type="KEGG" id="lcf:108885839"/>
<dbReference type="GO" id="GO:0006955">
    <property type="term" value="P:immune response"/>
    <property type="evidence" value="ECO:0007669"/>
    <property type="project" value="TreeGrafter"/>
</dbReference>
<feature type="domain" description="Ig-like" evidence="6">
    <location>
        <begin position="514"/>
        <end position="592"/>
    </location>
</feature>
<dbReference type="SMART" id="SM00408">
    <property type="entry name" value="IGc2"/>
    <property type="match status" value="3"/>
</dbReference>
<dbReference type="InterPro" id="IPR007110">
    <property type="entry name" value="Ig-like_dom"/>
</dbReference>
<feature type="region of interest" description="Disordered" evidence="3">
    <location>
        <begin position="201"/>
        <end position="226"/>
    </location>
</feature>
<dbReference type="RefSeq" id="XP_050923006.1">
    <property type="nucleotide sequence ID" value="XM_051067049.1"/>
</dbReference>
<accession>A0AAJ8DLC3</accession>